<organism evidence="1 2">
    <name type="scientific">Hermanssonia centrifuga</name>
    <dbReference type="NCBI Taxonomy" id="98765"/>
    <lineage>
        <taxon>Eukaryota</taxon>
        <taxon>Fungi</taxon>
        <taxon>Dikarya</taxon>
        <taxon>Basidiomycota</taxon>
        <taxon>Agaricomycotina</taxon>
        <taxon>Agaricomycetes</taxon>
        <taxon>Polyporales</taxon>
        <taxon>Meruliaceae</taxon>
        <taxon>Hermanssonia</taxon>
    </lineage>
</organism>
<dbReference type="InterPro" id="IPR041078">
    <property type="entry name" value="Plavaka"/>
</dbReference>
<reference evidence="1 2" key="1">
    <citation type="submission" date="2019-02" db="EMBL/GenBank/DDBJ databases">
        <title>Genome sequencing of the rare red list fungi Phlebia centrifuga.</title>
        <authorList>
            <person name="Buettner E."/>
            <person name="Kellner H."/>
        </authorList>
    </citation>
    <scope>NUCLEOTIDE SEQUENCE [LARGE SCALE GENOMIC DNA]</scope>
    <source>
        <strain evidence="1 2">DSM 108282</strain>
    </source>
</reference>
<protein>
    <submittedName>
        <fullName evidence="1">Uncharacterized protein</fullName>
    </submittedName>
</protein>
<evidence type="ECO:0000313" key="2">
    <source>
        <dbReference type="Proteomes" id="UP000309038"/>
    </source>
</evidence>
<dbReference type="AlphaFoldDB" id="A0A4S4K832"/>
<gene>
    <name evidence="1" type="ORF">EW026_g7366</name>
</gene>
<name>A0A4S4K832_9APHY</name>
<dbReference type="EMBL" id="SGPJ01000520">
    <property type="protein sequence ID" value="THG94016.1"/>
    <property type="molecule type" value="Genomic_DNA"/>
</dbReference>
<dbReference type="Proteomes" id="UP000309038">
    <property type="component" value="Unassembled WGS sequence"/>
</dbReference>
<sequence>MLKPEITRCPDRHFCQVIYGLYIADYMEQIVVTAIVQNWCVICKELWDNYVIISTIMPFSDDFPQANIHKLIAGNLLHQIIKGCFKEHLVNWVFTYILLEHGKAKGHEIWGQIERHLAAVLIFPGLCPFHQGCNFKQWTGDNSKGLMKIFLPAMVDFIPPNMTCAIKYFIEFCYP</sequence>
<accession>A0A4S4K832</accession>
<proteinExistence type="predicted"/>
<evidence type="ECO:0000313" key="1">
    <source>
        <dbReference type="EMBL" id="THG94016.1"/>
    </source>
</evidence>
<comment type="caution">
    <text evidence="1">The sequence shown here is derived from an EMBL/GenBank/DDBJ whole genome shotgun (WGS) entry which is preliminary data.</text>
</comment>
<dbReference type="Pfam" id="PF18759">
    <property type="entry name" value="Plavaka"/>
    <property type="match status" value="2"/>
</dbReference>
<keyword evidence="2" id="KW-1185">Reference proteome</keyword>
<feature type="non-terminal residue" evidence="1">
    <location>
        <position position="175"/>
    </location>
</feature>